<dbReference type="GeneID" id="36381759"/>
<sequence length="1037" mass="119219">MALQRRQFSFLACIFQVTIFFLFSRYAKYTEKAMPSYDLKKVFNDTDYPLFQDIHVMVFVGFGFLMAFLKRYGFSAVSVNLLLSAVIIQWALFLRGVMSKEFRETGYFSISVADLMISDLSCVVVIISMGVLLGRLTPTQFLLLSILESSFSIFVEFYLFEHLHINDGGRALVIHTFAAYFGLAVSKAGYSSHIMDTGPDGSISHSELFSMIGTLFLWIFFPSFNAAEQDIPNARMRAILNTYLSMASCTVMTFLLSSLTDKYGRFNMIHIQSSTLAGGIAVGTVANVIVYPRDAILVGVIAGALSVVGHAYISPRILEKKLKIYDTCGVHNLHGLPGLLSGIMSVFFVLYYDPTIYGKDIEKIYPYWKGGKRNGDRDKYTQAYYQTLGIIIVMISSIVLGYFTGFILRLPWVHKVNEKSYKDNKHLHFDNEFQFLPKYWNSLELRRSLNVRLEEQSMDINRMVDNFGFQNYEDIAMDSTEPNEDIPDPVVMENMSANGADHVLNIDEQPRNFGDNNIIKGNQEFHKVDDYTINYDEMAGTYDAYILSERLKHIAEACPSKKEEVYRFLLQKLMEKTRNIAACSAIHQKLIEINPDIQKLDPMWKERITNEVKACQFQLKNEHKDAIESGSIILIRNNLLAQCDLAIDTGDFVGANKILASISSDYITEEIHHLSVFIRIIRVAMYQECYNRLDAILQQLKRHMSVYDSNRGLSTDNKSRTCVSGALKKELEEYEMIKILCSLYSGFHAFIKGNYTEAAMNFKNVNLDLIKPPYTFSPKDISRYAALSALACDLNSVFNDDDETEEIDREVNLKDKHPIASNPAFRKLINRDDKIQHLFDSFYKNDFEQTFTLIEEMKNEFFLDKHISSQYNTIINEILKNSILRYMKPLSHGRIDIMAKKLHLDVPDLVKFVEELVFAEKIECKMDMISMTFNCEAKNNRKEFFENLVLSQQFLLSKCRISYIKGINLFGNIINGDHIKVDDLNLKDRKNQERKYGSEFHQLIGEQFRRKPINKHLKSKKKFSPFTADMDVEDKIL</sequence>
<dbReference type="Proteomes" id="UP000035682">
    <property type="component" value="Unplaced"/>
</dbReference>
<dbReference type="Pfam" id="PF01399">
    <property type="entry name" value="PCI"/>
    <property type="match status" value="1"/>
</dbReference>
<feature type="transmembrane region" description="Helical" evidence="6">
    <location>
        <begin position="295"/>
        <end position="313"/>
    </location>
</feature>
<evidence type="ECO:0000256" key="2">
    <source>
        <dbReference type="ARBA" id="ARBA00011036"/>
    </source>
</evidence>
<dbReference type="InterPro" id="IPR045135">
    <property type="entry name" value="Rpn7_N"/>
</dbReference>
<dbReference type="Gene3D" id="1.25.40.570">
    <property type="match status" value="1"/>
</dbReference>
<dbReference type="InterPro" id="IPR000717">
    <property type="entry name" value="PCI_dom"/>
</dbReference>
<evidence type="ECO:0000259" key="7">
    <source>
        <dbReference type="Pfam" id="PF00909"/>
    </source>
</evidence>
<evidence type="ECO:0000313" key="11">
    <source>
        <dbReference type="Proteomes" id="UP000035682"/>
    </source>
</evidence>
<dbReference type="STRING" id="34506.A0A090MZR4"/>
<dbReference type="OrthoDB" id="534912at2759"/>
<evidence type="ECO:0000313" key="13">
    <source>
        <dbReference type="WormBase" id="SRAE_2000403800"/>
    </source>
</evidence>
<dbReference type="GO" id="GO:0008519">
    <property type="term" value="F:ammonium channel activity"/>
    <property type="evidence" value="ECO:0007669"/>
    <property type="project" value="InterPro"/>
</dbReference>
<evidence type="ECO:0000259" key="8">
    <source>
        <dbReference type="Pfam" id="PF01399"/>
    </source>
</evidence>
<reference evidence="10" key="2">
    <citation type="submission" date="2014-09" db="EMBL/GenBank/DDBJ databases">
        <authorList>
            <person name="Aslett A.Martin."/>
        </authorList>
    </citation>
    <scope>NUCLEOTIDE SEQUENCE</scope>
    <source>
        <strain evidence="10">ED321 Heterogonic</strain>
    </source>
</reference>
<dbReference type="GO" id="GO:0097272">
    <property type="term" value="P:ammonium homeostasis"/>
    <property type="evidence" value="ECO:0007669"/>
    <property type="project" value="TreeGrafter"/>
</dbReference>
<reference evidence="11" key="1">
    <citation type="submission" date="2014-09" db="EMBL/GenBank/DDBJ databases">
        <authorList>
            <person name="Martin A.A."/>
        </authorList>
    </citation>
    <scope>NUCLEOTIDE SEQUENCE</scope>
    <source>
        <strain evidence="11">ED321</strain>
    </source>
</reference>
<reference evidence="12" key="3">
    <citation type="submission" date="2020-12" db="UniProtKB">
        <authorList>
            <consortium name="WormBaseParasite"/>
        </authorList>
    </citation>
    <scope>IDENTIFICATION</scope>
</reference>
<proteinExistence type="inferred from homology"/>
<feature type="transmembrane region" description="Helical" evidence="6">
    <location>
        <begin position="208"/>
        <end position="226"/>
    </location>
</feature>
<dbReference type="InterPro" id="IPR024041">
    <property type="entry name" value="NH4_transpt_AmtB-like_dom"/>
</dbReference>
<protein>
    <submittedName>
        <fullName evidence="10 12">Rh30-like protein</fullName>
    </submittedName>
</protein>
<keyword evidence="3 6" id="KW-0812">Transmembrane</keyword>
<dbReference type="Pfam" id="PF00909">
    <property type="entry name" value="Ammonium_transp"/>
    <property type="match status" value="1"/>
</dbReference>
<comment type="similarity">
    <text evidence="2">Belongs to the ammonium transporter (TC 2.A.49) family. Rh subfamily.</text>
</comment>
<dbReference type="AlphaFoldDB" id="A0A090MZR4"/>
<evidence type="ECO:0000259" key="9">
    <source>
        <dbReference type="Pfam" id="PF10602"/>
    </source>
</evidence>
<dbReference type="WormBase" id="SRAE_2000403800">
    <property type="protein sequence ID" value="SRP11268"/>
    <property type="gene ID" value="WBGene00264266"/>
</dbReference>
<feature type="transmembrane region" description="Helical" evidence="6">
    <location>
        <begin position="333"/>
        <end position="352"/>
    </location>
</feature>
<keyword evidence="5 6" id="KW-0472">Membrane</keyword>
<gene>
    <name evidence="10 12 13" type="ORF">SRAE_2000403800</name>
</gene>
<dbReference type="InterPro" id="IPR029020">
    <property type="entry name" value="Ammonium/urea_transptr"/>
</dbReference>
<evidence type="ECO:0000256" key="5">
    <source>
        <dbReference type="ARBA" id="ARBA00023136"/>
    </source>
</evidence>
<feature type="domain" description="Ammonium transporter AmtB-like" evidence="7">
    <location>
        <begin position="40"/>
        <end position="419"/>
    </location>
</feature>
<feature type="transmembrane region" description="Helical" evidence="6">
    <location>
        <begin position="6"/>
        <end position="27"/>
    </location>
</feature>
<feature type="transmembrane region" description="Helical" evidence="6">
    <location>
        <begin position="139"/>
        <end position="159"/>
    </location>
</feature>
<dbReference type="PANTHER" id="PTHR11730">
    <property type="entry name" value="AMMONIUM TRANSPORTER"/>
    <property type="match status" value="1"/>
</dbReference>
<dbReference type="Gene3D" id="1.10.3430.10">
    <property type="entry name" value="Ammonium transporter AmtB like domains"/>
    <property type="match status" value="1"/>
</dbReference>
<evidence type="ECO:0000256" key="3">
    <source>
        <dbReference type="ARBA" id="ARBA00022692"/>
    </source>
</evidence>
<comment type="subcellular location">
    <subcellularLocation>
        <location evidence="1">Membrane</location>
        <topology evidence="1">Multi-pass membrane protein</topology>
    </subcellularLocation>
</comment>
<keyword evidence="11" id="KW-1185">Reference proteome</keyword>
<feature type="transmembrane region" description="Helical" evidence="6">
    <location>
        <begin position="383"/>
        <end position="408"/>
    </location>
</feature>
<accession>A0A090MZR4</accession>
<evidence type="ECO:0000256" key="6">
    <source>
        <dbReference type="SAM" id="Phobius"/>
    </source>
</evidence>
<dbReference type="Pfam" id="PF10602">
    <property type="entry name" value="RPN7"/>
    <property type="match status" value="1"/>
</dbReference>
<dbReference type="SUPFAM" id="SSF111352">
    <property type="entry name" value="Ammonium transporter"/>
    <property type="match status" value="1"/>
</dbReference>
<feature type="transmembrane region" description="Helical" evidence="6">
    <location>
        <begin position="48"/>
        <end position="68"/>
    </location>
</feature>
<dbReference type="PRINTS" id="PR00342">
    <property type="entry name" value="RHESUSRHD"/>
</dbReference>
<dbReference type="EMBL" id="LN609529">
    <property type="protein sequence ID" value="CEF69389.1"/>
    <property type="molecule type" value="Genomic_DNA"/>
</dbReference>
<evidence type="ECO:0000313" key="12">
    <source>
        <dbReference type="WBParaSite" id="SRAE_2000403800.1"/>
    </source>
</evidence>
<evidence type="ECO:0000256" key="1">
    <source>
        <dbReference type="ARBA" id="ARBA00004141"/>
    </source>
</evidence>
<name>A0A090MZR4_STRRB</name>
<dbReference type="RefSeq" id="XP_024508589.1">
    <property type="nucleotide sequence ID" value="XM_024642860.1"/>
</dbReference>
<feature type="domain" description="26S proteasome regulatory subunit Rpn7 N-terminal" evidence="9">
    <location>
        <begin position="601"/>
        <end position="792"/>
    </location>
</feature>
<organism evidence="10">
    <name type="scientific">Strongyloides ratti</name>
    <name type="common">Parasitic roundworm</name>
    <dbReference type="NCBI Taxonomy" id="34506"/>
    <lineage>
        <taxon>Eukaryota</taxon>
        <taxon>Metazoa</taxon>
        <taxon>Ecdysozoa</taxon>
        <taxon>Nematoda</taxon>
        <taxon>Chromadorea</taxon>
        <taxon>Rhabditida</taxon>
        <taxon>Tylenchina</taxon>
        <taxon>Panagrolaimomorpha</taxon>
        <taxon>Strongyloidoidea</taxon>
        <taxon>Strongyloididae</taxon>
        <taxon>Strongyloides</taxon>
    </lineage>
</organism>
<dbReference type="PANTHER" id="PTHR11730:SF114">
    <property type="entry name" value="AMMONIUM TRANSPORTER AMTB-LIKE DOMAIN-CONTAINING PROTEIN"/>
    <property type="match status" value="1"/>
</dbReference>
<dbReference type="InterPro" id="IPR002229">
    <property type="entry name" value="RhesusRHD"/>
</dbReference>
<feature type="domain" description="PCI" evidence="8">
    <location>
        <begin position="856"/>
        <end position="930"/>
    </location>
</feature>
<dbReference type="GO" id="GO:0005886">
    <property type="term" value="C:plasma membrane"/>
    <property type="evidence" value="ECO:0007669"/>
    <property type="project" value="InterPro"/>
</dbReference>
<feature type="transmembrane region" description="Helical" evidence="6">
    <location>
        <begin position="238"/>
        <end position="257"/>
    </location>
</feature>
<keyword evidence="4 6" id="KW-1133">Transmembrane helix</keyword>
<evidence type="ECO:0000256" key="4">
    <source>
        <dbReference type="ARBA" id="ARBA00022989"/>
    </source>
</evidence>
<dbReference type="WBParaSite" id="SRAE_2000403800.1">
    <property type="protein sequence ID" value="SRAE_2000403800.1"/>
    <property type="gene ID" value="WBGene00264266"/>
</dbReference>
<evidence type="ECO:0000313" key="10">
    <source>
        <dbReference type="EMBL" id="CEF69389.1"/>
    </source>
</evidence>
<feature type="transmembrane region" description="Helical" evidence="6">
    <location>
        <begin position="74"/>
        <end position="94"/>
    </location>
</feature>
<dbReference type="CTD" id="36381759"/>
<feature type="transmembrane region" description="Helical" evidence="6">
    <location>
        <begin position="106"/>
        <end position="133"/>
    </location>
</feature>
<feature type="transmembrane region" description="Helical" evidence="6">
    <location>
        <begin position="269"/>
        <end position="290"/>
    </location>
</feature>